<protein>
    <submittedName>
        <fullName evidence="1">Uncharacterized protein</fullName>
    </submittedName>
</protein>
<comment type="caution">
    <text evidence="1">The sequence shown here is derived from an EMBL/GenBank/DDBJ whole genome shotgun (WGS) entry which is preliminary data.</text>
</comment>
<gene>
    <name evidence="1" type="ORF">LrDSM24759_03010</name>
</gene>
<dbReference type="EMBL" id="BFBY01000002">
    <property type="protein sequence ID" value="GBG04387.1"/>
    <property type="molecule type" value="Genomic_DNA"/>
</dbReference>
<accession>A0A2Z6TNS0</accession>
<dbReference type="OrthoDB" id="2325330at2"/>
<sequence>MSFTKNLQSKLKTSVKNIYHHFFEYDLSKLTTLGQEPSLIIRRLEHAFFQREFVLITYQNGKTEIGQLIARSTNGRFVLRSYDHKVYRLIDLTTIFNIEVA</sequence>
<dbReference type="AlphaFoldDB" id="A0A2Z6TNS0"/>
<dbReference type="Proteomes" id="UP000257317">
    <property type="component" value="Unassembled WGS sequence"/>
</dbReference>
<keyword evidence="2" id="KW-1185">Reference proteome</keyword>
<evidence type="ECO:0000313" key="2">
    <source>
        <dbReference type="Proteomes" id="UP000257317"/>
    </source>
</evidence>
<organism evidence="1 2">
    <name type="scientific">Lactobacillus rodentium</name>
    <dbReference type="NCBI Taxonomy" id="947835"/>
    <lineage>
        <taxon>Bacteria</taxon>
        <taxon>Bacillati</taxon>
        <taxon>Bacillota</taxon>
        <taxon>Bacilli</taxon>
        <taxon>Lactobacillales</taxon>
        <taxon>Lactobacillaceae</taxon>
        <taxon>Lactobacillus</taxon>
    </lineage>
</organism>
<reference evidence="2" key="1">
    <citation type="submission" date="2018-03" db="EMBL/GenBank/DDBJ databases">
        <title>New taxa in the Lactobacillus gasseri group.</title>
        <authorList>
            <person name="Tanizawa Y."/>
            <person name="Tohno M."/>
            <person name="Endo A."/>
            <person name="Arita M."/>
        </authorList>
    </citation>
    <scope>NUCLEOTIDE SEQUENCE [LARGE SCALE GENOMIC DNA]</scope>
    <source>
        <strain evidence="2">DSM 24759</strain>
    </source>
</reference>
<proteinExistence type="predicted"/>
<name>A0A2Z6TNS0_9LACO</name>
<evidence type="ECO:0000313" key="1">
    <source>
        <dbReference type="EMBL" id="GBG04387.1"/>
    </source>
</evidence>
<dbReference type="RefSeq" id="WP_117117734.1">
    <property type="nucleotide sequence ID" value="NZ_BFBY01000002.1"/>
</dbReference>